<reference evidence="2" key="2">
    <citation type="submission" date="2020-09" db="EMBL/GenBank/DDBJ databases">
        <authorList>
            <person name="Wu Z."/>
        </authorList>
    </citation>
    <scope>NUCLEOTIDE SEQUENCE</scope>
    <source>
        <strain evidence="2">SC17</strain>
    </source>
</reference>
<dbReference type="Pfam" id="PF12869">
    <property type="entry name" value="tRNA_anti-like"/>
    <property type="match status" value="1"/>
</dbReference>
<evidence type="ECO:0000313" key="2">
    <source>
        <dbReference type="EMBL" id="MBD0834675.1"/>
    </source>
</evidence>
<dbReference type="AlphaFoldDB" id="A0A8J6UAA4"/>
<reference evidence="2" key="1">
    <citation type="journal article" date="2013" name="Int. J. Syst. Evol. Microbiol.">
        <title>Aestuariibaculum suncheonense gen. nov., sp. nov., a marine bacterium of the family Flavobacteriaceae isolated from a tidal flat and emended descriptions of the genera Gaetbulibacter and Tamlana.</title>
        <authorList>
            <person name="Jeong S.H."/>
            <person name="Park M.S."/>
            <person name="Jin H.M."/>
            <person name="Lee K."/>
            <person name="Park W."/>
            <person name="Jeon C.O."/>
        </authorList>
    </citation>
    <scope>NUCLEOTIDE SEQUENCE</scope>
    <source>
        <strain evidence="2">SC17</strain>
    </source>
</reference>
<evidence type="ECO:0000256" key="1">
    <source>
        <dbReference type="SAM" id="Phobius"/>
    </source>
</evidence>
<feature type="transmembrane region" description="Helical" evidence="1">
    <location>
        <begin position="6"/>
        <end position="25"/>
    </location>
</feature>
<accession>A0A8J6UAA4</accession>
<sequence length="129" mass="14897">MQKRYYLYILALFIIGLYFGYNYIYQDHRNIETESADFIIEASAFSEAFVLSPTQSELKYINKTIEVSGIITDLNQTDMTLNNNVFCQFNNGIQPPQKTNTIVRIKGRCIGYDDLLEQVKLDQCSVITD</sequence>
<name>A0A8J6UAA4_9FLAO</name>
<keyword evidence="1" id="KW-0472">Membrane</keyword>
<keyword evidence="1" id="KW-1133">Transmembrane helix</keyword>
<organism evidence="2 3">
    <name type="scientific">Aestuariibaculum suncheonense</name>
    <dbReference type="NCBI Taxonomy" id="1028745"/>
    <lineage>
        <taxon>Bacteria</taxon>
        <taxon>Pseudomonadati</taxon>
        <taxon>Bacteroidota</taxon>
        <taxon>Flavobacteriia</taxon>
        <taxon>Flavobacteriales</taxon>
        <taxon>Flavobacteriaceae</taxon>
    </lineage>
</organism>
<dbReference type="InterPro" id="IPR024422">
    <property type="entry name" value="Protein_unknown_function_OB"/>
</dbReference>
<comment type="caution">
    <text evidence="2">The sequence shown here is derived from an EMBL/GenBank/DDBJ whole genome shotgun (WGS) entry which is preliminary data.</text>
</comment>
<proteinExistence type="predicted"/>
<evidence type="ECO:0000313" key="3">
    <source>
        <dbReference type="Proteomes" id="UP000602057"/>
    </source>
</evidence>
<dbReference type="Proteomes" id="UP000602057">
    <property type="component" value="Unassembled WGS sequence"/>
</dbReference>
<keyword evidence="1" id="KW-0812">Transmembrane</keyword>
<dbReference type="EMBL" id="JACVXC010000001">
    <property type="protein sequence ID" value="MBD0834675.1"/>
    <property type="molecule type" value="Genomic_DNA"/>
</dbReference>
<dbReference type="RefSeq" id="WP_188215136.1">
    <property type="nucleotide sequence ID" value="NZ_BAABGH010000004.1"/>
</dbReference>
<keyword evidence="3" id="KW-1185">Reference proteome</keyword>
<evidence type="ECO:0008006" key="4">
    <source>
        <dbReference type="Google" id="ProtNLM"/>
    </source>
</evidence>
<protein>
    <recommendedName>
        <fullName evidence="4">tRNA_anti-like</fullName>
    </recommendedName>
</protein>
<gene>
    <name evidence="2" type="ORF">ICJ84_04430</name>
</gene>